<accession>A0A6N2WMV7</accession>
<proteinExistence type="predicted"/>
<name>A0A6N2WMV7_9BACE</name>
<dbReference type="EMBL" id="CACRSU010000047">
    <property type="protein sequence ID" value="VYT43513.1"/>
    <property type="molecule type" value="Genomic_DNA"/>
</dbReference>
<dbReference type="SUPFAM" id="SSF82171">
    <property type="entry name" value="DPP6 N-terminal domain-like"/>
    <property type="match status" value="1"/>
</dbReference>
<dbReference type="AlphaFoldDB" id="A0A6N2WMV7"/>
<dbReference type="Gene3D" id="2.130.10.10">
    <property type="entry name" value="YVTN repeat-like/Quinoprotein amine dehydrogenase"/>
    <property type="match status" value="1"/>
</dbReference>
<protein>
    <submittedName>
        <fullName evidence="1">Translocation protein TolB</fullName>
    </submittedName>
</protein>
<gene>
    <name evidence="1" type="ORF">BILFYP9_03622</name>
</gene>
<organism evidence="1">
    <name type="scientific">Bacteroides intestinalis</name>
    <dbReference type="NCBI Taxonomy" id="329854"/>
    <lineage>
        <taxon>Bacteria</taxon>
        <taxon>Pseudomonadati</taxon>
        <taxon>Bacteroidota</taxon>
        <taxon>Bacteroidia</taxon>
        <taxon>Bacteroidales</taxon>
        <taxon>Bacteroidaceae</taxon>
        <taxon>Bacteroides</taxon>
    </lineage>
</organism>
<dbReference type="RefSeq" id="WP_138292875.1">
    <property type="nucleotide sequence ID" value="NZ_BAABZC010000003.1"/>
</dbReference>
<sequence>MSIEQLINYQLNKFPTVKKVVKRGYQLLMYAMSSKIKFEGSIIRVSPNDGSEYFFGYYDKSPWDASGRYMLCMKAENTWSEATPLVPVDLLLIDIQNNNSVRKLGKSHSWNVQQGCMLQWLGSHFDKRVIYNDFREGHFCCVILSVESGEERVIDCPVYSVSADGTTALSLDFTRLHRLRKGYGYANVDEVTKDKKLPNATCIWKVDLKSGAITSLLRYGDFASFEFRKEMEGAEHKVNHLMISPNGKRFMVLHRWFNNQRKYSRLVTCNMDGTEMYNLSDDDMVSHCYWKNDEEIIAFENKYGSGPGYYLMKDKTREYKHLWKELCVDGHPSYSPDGKLVVTDSYPDRTRIASIRIMRDNQIEVVARVFAPFRYDNDTRCDLHPRWSRDGTKICFDAAFEGHRGLYVVDINA</sequence>
<dbReference type="InterPro" id="IPR015943">
    <property type="entry name" value="WD40/YVTN_repeat-like_dom_sf"/>
</dbReference>
<reference evidence="1" key="1">
    <citation type="submission" date="2019-11" db="EMBL/GenBank/DDBJ databases">
        <authorList>
            <person name="Feng L."/>
        </authorList>
    </citation>
    <scope>NUCLEOTIDE SEQUENCE</scope>
    <source>
        <strain evidence="1">BintestinalisLFYP9</strain>
    </source>
</reference>
<evidence type="ECO:0000313" key="1">
    <source>
        <dbReference type="EMBL" id="VYT43513.1"/>
    </source>
</evidence>